<dbReference type="RefSeq" id="WP_218253196.1">
    <property type="nucleotide sequence ID" value="NZ_JABXWD010000286.1"/>
</dbReference>
<evidence type="ECO:0000313" key="2">
    <source>
        <dbReference type="EMBL" id="MBV6342580.1"/>
    </source>
</evidence>
<accession>A0ABS6S1U7</accession>
<dbReference type="Proteomes" id="UP001196980">
    <property type="component" value="Unassembled WGS sequence"/>
</dbReference>
<feature type="region of interest" description="Disordered" evidence="1">
    <location>
        <begin position="1"/>
        <end position="22"/>
    </location>
</feature>
<name>A0ABS6S1U7_9BACT</name>
<comment type="caution">
    <text evidence="2">The sequence shown here is derived from an EMBL/GenBank/DDBJ whole genome shotgun (WGS) entry which is preliminary data.</text>
</comment>
<proteinExistence type="predicted"/>
<dbReference type="EMBL" id="JABXWD010000286">
    <property type="protein sequence ID" value="MBV6342580.1"/>
    <property type="molecule type" value="Genomic_DNA"/>
</dbReference>
<keyword evidence="3" id="KW-1185">Reference proteome</keyword>
<reference evidence="2 3" key="1">
    <citation type="journal article" date="2020" name="J Geophys Res Biogeosci">
        <title>Magnetotaxis as an Adaptation to Enable Bacterial Shuttling of Microbial Sulfur and Sulfur Cycling Across Aquatic Oxic#Anoxic Interfaces.</title>
        <authorList>
            <person name="Li J."/>
            <person name="Liu P."/>
            <person name="Wang J."/>
            <person name="Roberts A.P."/>
            <person name="Pan Y."/>
        </authorList>
    </citation>
    <scope>NUCLEOTIDE SEQUENCE [LARGE SCALE GENOMIC DNA]</scope>
    <source>
        <strain evidence="2 3">MYR-1_YQ</strain>
    </source>
</reference>
<sequence>MPKKIKKKHDSQQTTSMGPSDEYDEEFAGIIIEYAMPMVEKGKNFVQRRRALNLSIMFWNASFLPEEDQSEAMRKIVADDSVEYNRFTLLQAFMGMIQRKFIEFADVNKVVLKYDVKEAEDGVLLLSVVSKVVTERYIDVFADGNFKLAK</sequence>
<gene>
    <name evidence="2" type="ORF">HWQ67_13405</name>
</gene>
<evidence type="ECO:0000256" key="1">
    <source>
        <dbReference type="SAM" id="MobiDB-lite"/>
    </source>
</evidence>
<protein>
    <submittedName>
        <fullName evidence="2">Uncharacterized protein</fullName>
    </submittedName>
</protein>
<organism evidence="2 3">
    <name type="scientific">Candidatus Magnetobacterium casense</name>
    <dbReference type="NCBI Taxonomy" id="1455061"/>
    <lineage>
        <taxon>Bacteria</taxon>
        <taxon>Pseudomonadati</taxon>
        <taxon>Nitrospirota</taxon>
        <taxon>Thermodesulfovibrionia</taxon>
        <taxon>Thermodesulfovibrionales</taxon>
        <taxon>Candidatus Magnetobacteriaceae</taxon>
        <taxon>Candidatus Magnetobacterium</taxon>
    </lineage>
</organism>
<evidence type="ECO:0000313" key="3">
    <source>
        <dbReference type="Proteomes" id="UP001196980"/>
    </source>
</evidence>